<feature type="binding site" evidence="9">
    <location>
        <position position="77"/>
    </location>
    <ligand>
        <name>Zn(2+)</name>
        <dbReference type="ChEBI" id="CHEBI:29105"/>
        <label>2</label>
    </ligand>
</feature>
<evidence type="ECO:0000256" key="6">
    <source>
        <dbReference type="ARBA" id="ARBA00023163"/>
    </source>
</evidence>
<dbReference type="InterPro" id="IPR012164">
    <property type="entry name" value="Rpa12/Rpb9/Rpc10/TFS"/>
</dbReference>
<sequence length="115" mass="13183">MPWPFCPSCGSVLDPPESGDILCDHCHLRISYESFGEVEVVTRSQNRAEPEWLVQIQRKGEKQELQRATVEEACPKCGHPKMEFYTMQLRSADEGQTVFYECLSKACKHKYAVNN</sequence>
<feature type="binding site" evidence="9">
    <location>
        <position position="102"/>
    </location>
    <ligand>
        <name>Zn(2+)</name>
        <dbReference type="ChEBI" id="CHEBI:29105"/>
        <label>2</label>
    </ligand>
</feature>
<dbReference type="GO" id="GO:0003676">
    <property type="term" value="F:nucleic acid binding"/>
    <property type="evidence" value="ECO:0007669"/>
    <property type="project" value="InterPro"/>
</dbReference>
<dbReference type="SMART" id="SM00440">
    <property type="entry name" value="ZnF_C2C2"/>
    <property type="match status" value="1"/>
</dbReference>
<feature type="binding site" evidence="9">
    <location>
        <position position="107"/>
    </location>
    <ligand>
        <name>Zn(2+)</name>
        <dbReference type="ChEBI" id="CHEBI:29105"/>
        <label>2</label>
    </ligand>
</feature>
<keyword evidence="5 9" id="KW-0862">Zinc</keyword>
<keyword evidence="2 8" id="KW-0240">DNA-directed RNA polymerase</keyword>
<dbReference type="PIRSF" id="PIRSF005586">
    <property type="entry name" value="RNApol_RpoM"/>
    <property type="match status" value="1"/>
</dbReference>
<evidence type="ECO:0000256" key="8">
    <source>
        <dbReference type="PIRNR" id="PIRNR005586"/>
    </source>
</evidence>
<evidence type="ECO:0000256" key="9">
    <source>
        <dbReference type="PIRSR" id="PIRSR005586-1"/>
    </source>
</evidence>
<evidence type="ECO:0000256" key="4">
    <source>
        <dbReference type="ARBA" id="ARBA00022771"/>
    </source>
</evidence>
<feature type="binding site" evidence="9">
    <location>
        <position position="26"/>
    </location>
    <ligand>
        <name>Zn(2+)</name>
        <dbReference type="ChEBI" id="CHEBI:29105"/>
        <label>1</label>
    </ligand>
</feature>
<feature type="zinc finger region" description="C4-type" evidence="10">
    <location>
        <begin position="6"/>
        <end position="26"/>
    </location>
</feature>
<comment type="function">
    <text evidence="8">DNA-dependent RNA polymerase catalyzes the transcription of DNA into RNA using the four ribonucleoside triphosphates as substrates.</text>
</comment>
<dbReference type="AlphaFoldDB" id="D8LL81"/>
<evidence type="ECO:0000313" key="12">
    <source>
        <dbReference type="EMBL" id="CBN76141.1"/>
    </source>
</evidence>
<proteinExistence type="inferred from homology"/>
<dbReference type="STRING" id="2880.D8LL81"/>
<keyword evidence="7 8" id="KW-0539">Nucleus</keyword>
<feature type="binding site" evidence="9">
    <location>
        <position position="9"/>
    </location>
    <ligand>
        <name>Zn(2+)</name>
        <dbReference type="ChEBI" id="CHEBI:29105"/>
        <label>1</label>
    </ligand>
</feature>
<dbReference type="OMA" id="EMQYHTL"/>
<gene>
    <name evidence="12" type="ORF">Esi_0340_0024</name>
</gene>
<keyword evidence="4 10" id="KW-0863">Zinc-finger</keyword>
<dbReference type="InterPro" id="IPR019761">
    <property type="entry name" value="DNA-dir_RNA_pol-M_15_CS"/>
</dbReference>
<feature type="binding site" evidence="9">
    <location>
        <position position="23"/>
    </location>
    <ligand>
        <name>Zn(2+)</name>
        <dbReference type="ChEBI" id="CHEBI:29105"/>
        <label>1</label>
    </ligand>
</feature>
<dbReference type="PANTHER" id="PTHR11239">
    <property type="entry name" value="DNA-DIRECTED RNA POLYMERASE"/>
    <property type="match status" value="1"/>
</dbReference>
<dbReference type="CDD" id="cd10507">
    <property type="entry name" value="Zn-ribbon_RPA12"/>
    <property type="match status" value="1"/>
</dbReference>
<dbReference type="GO" id="GO:0003899">
    <property type="term" value="F:DNA-directed RNA polymerase activity"/>
    <property type="evidence" value="ECO:0007669"/>
    <property type="project" value="InterPro"/>
</dbReference>
<evidence type="ECO:0000313" key="13">
    <source>
        <dbReference type="Proteomes" id="UP000002630"/>
    </source>
</evidence>
<dbReference type="OrthoDB" id="10056816at2759"/>
<dbReference type="GO" id="GO:0006363">
    <property type="term" value="P:termination of RNA polymerase I transcription"/>
    <property type="evidence" value="ECO:0007669"/>
    <property type="project" value="TreeGrafter"/>
</dbReference>
<comment type="similarity">
    <text evidence="8">Belongs to the archaeal rpoM/eukaryotic RPA12/RPB9/RPC11 RNA polymerase family.</text>
</comment>
<protein>
    <recommendedName>
        <fullName evidence="8">DNA-directed RNA polymerase subunit</fullName>
    </recommendedName>
</protein>
<evidence type="ECO:0000256" key="2">
    <source>
        <dbReference type="ARBA" id="ARBA00022478"/>
    </source>
</evidence>
<evidence type="ECO:0000256" key="7">
    <source>
        <dbReference type="ARBA" id="ARBA00023242"/>
    </source>
</evidence>
<dbReference type="GO" id="GO:0005736">
    <property type="term" value="C:RNA polymerase I complex"/>
    <property type="evidence" value="ECO:0007669"/>
    <property type="project" value="TreeGrafter"/>
</dbReference>
<dbReference type="Gene3D" id="2.20.25.10">
    <property type="match status" value="1"/>
</dbReference>
<dbReference type="EMBL" id="FN649750">
    <property type="protein sequence ID" value="CBN76141.1"/>
    <property type="molecule type" value="Genomic_DNA"/>
</dbReference>
<dbReference type="eggNOG" id="KOG2907">
    <property type="taxonomic scope" value="Eukaryota"/>
</dbReference>
<evidence type="ECO:0000256" key="3">
    <source>
        <dbReference type="ARBA" id="ARBA00022723"/>
    </source>
</evidence>
<dbReference type="PROSITE" id="PS01030">
    <property type="entry name" value="RNA_POL_M_15KD"/>
    <property type="match status" value="1"/>
</dbReference>
<keyword evidence="13" id="KW-1185">Reference proteome</keyword>
<dbReference type="SUPFAM" id="SSF57783">
    <property type="entry name" value="Zinc beta-ribbon"/>
    <property type="match status" value="1"/>
</dbReference>
<keyword evidence="6 8" id="KW-0804">Transcription</keyword>
<accession>D8LL81</accession>
<evidence type="ECO:0000256" key="10">
    <source>
        <dbReference type="PIRSR" id="PIRSR005586-2"/>
    </source>
</evidence>
<feature type="binding site" evidence="9">
    <location>
        <position position="74"/>
    </location>
    <ligand>
        <name>Zn(2+)</name>
        <dbReference type="ChEBI" id="CHEBI:29105"/>
        <label>2</label>
    </ligand>
</feature>
<dbReference type="InterPro" id="IPR001222">
    <property type="entry name" value="Znf_TFIIS"/>
</dbReference>
<dbReference type="PANTHER" id="PTHR11239:SF14">
    <property type="entry name" value="DNA-DIRECTED RNA POLYMERASE I SUBUNIT RPA12"/>
    <property type="match status" value="1"/>
</dbReference>
<comment type="subcellular location">
    <subcellularLocation>
        <location evidence="1">Nucleus</location>
        <location evidence="1">Nucleolus</location>
    </subcellularLocation>
</comment>
<dbReference type="Proteomes" id="UP000002630">
    <property type="component" value="Linkage Group LG25"/>
</dbReference>
<dbReference type="InterPro" id="IPR034004">
    <property type="entry name" value="Zn_ribbon_RPA12_C"/>
</dbReference>
<dbReference type="GO" id="GO:0008270">
    <property type="term" value="F:zinc ion binding"/>
    <property type="evidence" value="ECO:0007669"/>
    <property type="project" value="UniProtKB-KW"/>
</dbReference>
<keyword evidence="3 9" id="KW-0479">Metal-binding</keyword>
<organism evidence="12 13">
    <name type="scientific">Ectocarpus siliculosus</name>
    <name type="common">Brown alga</name>
    <name type="synonym">Conferva siliculosa</name>
    <dbReference type="NCBI Taxonomy" id="2880"/>
    <lineage>
        <taxon>Eukaryota</taxon>
        <taxon>Sar</taxon>
        <taxon>Stramenopiles</taxon>
        <taxon>Ochrophyta</taxon>
        <taxon>PX clade</taxon>
        <taxon>Phaeophyceae</taxon>
        <taxon>Ectocarpales</taxon>
        <taxon>Ectocarpaceae</taxon>
        <taxon>Ectocarpus</taxon>
    </lineage>
</organism>
<evidence type="ECO:0000259" key="11">
    <source>
        <dbReference type="PROSITE" id="PS51133"/>
    </source>
</evidence>
<evidence type="ECO:0000256" key="1">
    <source>
        <dbReference type="ARBA" id="ARBA00004604"/>
    </source>
</evidence>
<dbReference type="InParanoid" id="D8LL81"/>
<evidence type="ECO:0000256" key="5">
    <source>
        <dbReference type="ARBA" id="ARBA00022833"/>
    </source>
</evidence>
<feature type="binding site" evidence="9">
    <location>
        <position position="6"/>
    </location>
    <ligand>
        <name>Zn(2+)</name>
        <dbReference type="ChEBI" id="CHEBI:29105"/>
        <label>1</label>
    </ligand>
</feature>
<feature type="domain" description="TFIIS-type" evidence="11">
    <location>
        <begin position="70"/>
        <end position="112"/>
    </location>
</feature>
<name>D8LL81_ECTSI</name>
<dbReference type="EMBL" id="FN648532">
    <property type="protein sequence ID" value="CBN76141.1"/>
    <property type="molecule type" value="Genomic_DNA"/>
</dbReference>
<dbReference type="PROSITE" id="PS51133">
    <property type="entry name" value="ZF_TFIIS_2"/>
    <property type="match status" value="1"/>
</dbReference>
<reference evidence="12 13" key="1">
    <citation type="journal article" date="2010" name="Nature">
        <title>The Ectocarpus genome and the independent evolution of multicellularity in brown algae.</title>
        <authorList>
            <person name="Cock J.M."/>
            <person name="Sterck L."/>
            <person name="Rouze P."/>
            <person name="Scornet D."/>
            <person name="Allen A.E."/>
            <person name="Amoutzias G."/>
            <person name="Anthouard V."/>
            <person name="Artiguenave F."/>
            <person name="Aury J.M."/>
            <person name="Badger J.H."/>
            <person name="Beszteri B."/>
            <person name="Billiau K."/>
            <person name="Bonnet E."/>
            <person name="Bothwell J.H."/>
            <person name="Bowler C."/>
            <person name="Boyen C."/>
            <person name="Brownlee C."/>
            <person name="Carrano C.J."/>
            <person name="Charrier B."/>
            <person name="Cho G.Y."/>
            <person name="Coelho S.M."/>
            <person name="Collen J."/>
            <person name="Corre E."/>
            <person name="Da Silva C."/>
            <person name="Delage L."/>
            <person name="Delaroque N."/>
            <person name="Dittami S.M."/>
            <person name="Doulbeau S."/>
            <person name="Elias M."/>
            <person name="Farnham G."/>
            <person name="Gachon C.M."/>
            <person name="Gschloessl B."/>
            <person name="Heesch S."/>
            <person name="Jabbari K."/>
            <person name="Jubin C."/>
            <person name="Kawai H."/>
            <person name="Kimura K."/>
            <person name="Kloareg B."/>
            <person name="Kupper F.C."/>
            <person name="Lang D."/>
            <person name="Le Bail A."/>
            <person name="Leblanc C."/>
            <person name="Lerouge P."/>
            <person name="Lohr M."/>
            <person name="Lopez P.J."/>
            <person name="Martens C."/>
            <person name="Maumus F."/>
            <person name="Michel G."/>
            <person name="Miranda-Saavedra D."/>
            <person name="Morales J."/>
            <person name="Moreau H."/>
            <person name="Motomura T."/>
            <person name="Nagasato C."/>
            <person name="Napoli C.A."/>
            <person name="Nelson D.R."/>
            <person name="Nyvall-Collen P."/>
            <person name="Peters A.F."/>
            <person name="Pommier C."/>
            <person name="Potin P."/>
            <person name="Poulain J."/>
            <person name="Quesneville H."/>
            <person name="Read B."/>
            <person name="Rensing S.A."/>
            <person name="Ritter A."/>
            <person name="Rousvoal S."/>
            <person name="Samanta M."/>
            <person name="Samson G."/>
            <person name="Schroeder D.C."/>
            <person name="Segurens B."/>
            <person name="Strittmatter M."/>
            <person name="Tonon T."/>
            <person name="Tregear J.W."/>
            <person name="Valentin K."/>
            <person name="von Dassow P."/>
            <person name="Yamagishi T."/>
            <person name="Van de Peer Y."/>
            <person name="Wincker P."/>
        </authorList>
    </citation>
    <scope>NUCLEOTIDE SEQUENCE [LARGE SCALE GENOMIC DNA]</scope>
    <source>
        <strain evidence="13">Ec32 / CCAP1310/4</strain>
    </source>
</reference>
<dbReference type="Pfam" id="PF01096">
    <property type="entry name" value="Zn_ribbon_TFIIS"/>
    <property type="match status" value="1"/>
</dbReference>